<feature type="region of interest" description="Disordered" evidence="1">
    <location>
        <begin position="1"/>
        <end position="49"/>
    </location>
</feature>
<sequence>MSRRSASSKGTTDRSPSTPPSPKSSSEGCRPSTSPTTRSTTAPLVSRRR</sequence>
<dbReference type="AlphaFoldDB" id="A0A7R9DVM7"/>
<proteinExistence type="predicted"/>
<organism evidence="2">
    <name type="scientific">Timema poppense</name>
    <name type="common">Walking stick</name>
    <dbReference type="NCBI Taxonomy" id="170557"/>
    <lineage>
        <taxon>Eukaryota</taxon>
        <taxon>Metazoa</taxon>
        <taxon>Ecdysozoa</taxon>
        <taxon>Arthropoda</taxon>
        <taxon>Hexapoda</taxon>
        <taxon>Insecta</taxon>
        <taxon>Pterygota</taxon>
        <taxon>Neoptera</taxon>
        <taxon>Polyneoptera</taxon>
        <taxon>Phasmatodea</taxon>
        <taxon>Timematodea</taxon>
        <taxon>Timematoidea</taxon>
        <taxon>Timematidae</taxon>
        <taxon>Timema</taxon>
    </lineage>
</organism>
<feature type="compositionally biased region" description="Low complexity" evidence="1">
    <location>
        <begin position="23"/>
        <end position="41"/>
    </location>
</feature>
<evidence type="ECO:0000313" key="2">
    <source>
        <dbReference type="EMBL" id="CAD7420612.1"/>
    </source>
</evidence>
<name>A0A7R9DVM7_TIMPO</name>
<protein>
    <submittedName>
        <fullName evidence="2">Uncharacterized protein</fullName>
    </submittedName>
</protein>
<dbReference type="EMBL" id="OD033904">
    <property type="protein sequence ID" value="CAD7420612.1"/>
    <property type="molecule type" value="Genomic_DNA"/>
</dbReference>
<evidence type="ECO:0000256" key="1">
    <source>
        <dbReference type="SAM" id="MobiDB-lite"/>
    </source>
</evidence>
<reference evidence="2" key="1">
    <citation type="submission" date="2020-11" db="EMBL/GenBank/DDBJ databases">
        <authorList>
            <person name="Tran Van P."/>
        </authorList>
    </citation>
    <scope>NUCLEOTIDE SEQUENCE</scope>
</reference>
<feature type="compositionally biased region" description="Polar residues" evidence="1">
    <location>
        <begin position="1"/>
        <end position="14"/>
    </location>
</feature>
<gene>
    <name evidence="2" type="ORF">TPSB3V08_LOCUS14027</name>
</gene>
<accession>A0A7R9DVM7</accession>